<comment type="caution">
    <text evidence="2">The sequence shown here is derived from an EMBL/GenBank/DDBJ whole genome shotgun (WGS) entry which is preliminary data.</text>
</comment>
<feature type="transmembrane region" description="Helical" evidence="1">
    <location>
        <begin position="50"/>
        <end position="67"/>
    </location>
</feature>
<dbReference type="EMBL" id="JAZGQK010000023">
    <property type="protein sequence ID" value="MEE6261871.1"/>
    <property type="molecule type" value="Genomic_DNA"/>
</dbReference>
<organism evidence="2 3">
    <name type="scientific">Plantactinospora sonchi</name>
    <dbReference type="NCBI Taxonomy" id="1544735"/>
    <lineage>
        <taxon>Bacteria</taxon>
        <taxon>Bacillati</taxon>
        <taxon>Actinomycetota</taxon>
        <taxon>Actinomycetes</taxon>
        <taxon>Micromonosporales</taxon>
        <taxon>Micromonosporaceae</taxon>
        <taxon>Plantactinospora</taxon>
    </lineage>
</organism>
<feature type="transmembrane region" description="Helical" evidence="1">
    <location>
        <begin position="79"/>
        <end position="100"/>
    </location>
</feature>
<reference evidence="2 3" key="1">
    <citation type="submission" date="2024-01" db="EMBL/GenBank/DDBJ databases">
        <title>Genome insights into Plantactinospora sonchi sp. nov.</title>
        <authorList>
            <person name="Wang L."/>
        </authorList>
    </citation>
    <scope>NUCLEOTIDE SEQUENCE [LARGE SCALE GENOMIC DNA]</scope>
    <source>
        <strain evidence="2 3">NEAU-QY2</strain>
    </source>
</reference>
<evidence type="ECO:0000256" key="1">
    <source>
        <dbReference type="SAM" id="Phobius"/>
    </source>
</evidence>
<proteinExistence type="predicted"/>
<keyword evidence="1" id="KW-1133">Transmembrane helix</keyword>
<accession>A0ABU7RZD8</accession>
<keyword evidence="1" id="KW-0812">Transmembrane</keyword>
<name>A0ABU7RZD8_9ACTN</name>
<dbReference type="Proteomes" id="UP001332243">
    <property type="component" value="Unassembled WGS sequence"/>
</dbReference>
<feature type="transmembrane region" description="Helical" evidence="1">
    <location>
        <begin position="106"/>
        <end position="126"/>
    </location>
</feature>
<evidence type="ECO:0000313" key="2">
    <source>
        <dbReference type="EMBL" id="MEE6261871.1"/>
    </source>
</evidence>
<sequence length="153" mass="15744">MRPVRTDSGRHPFEVTSLLAALVCGITLVGIEGSPRSVSAAIPGDLERAWELTLVVVGVVGLVGILWPGHPATRLGVELGALLALGAVTGMYAIALLVSIGASGVFAGTFTAGTAVAAWCRAIQIVRDLGRLARLDDTAAPVDVPMLVERDPP</sequence>
<keyword evidence="3" id="KW-1185">Reference proteome</keyword>
<dbReference type="RefSeq" id="WP_331216951.1">
    <property type="nucleotide sequence ID" value="NZ_JAZGQK010000023.1"/>
</dbReference>
<protein>
    <submittedName>
        <fullName evidence="2">Uncharacterized protein</fullName>
    </submittedName>
</protein>
<keyword evidence="1" id="KW-0472">Membrane</keyword>
<evidence type="ECO:0000313" key="3">
    <source>
        <dbReference type="Proteomes" id="UP001332243"/>
    </source>
</evidence>
<gene>
    <name evidence="2" type="ORF">V1633_25630</name>
</gene>